<comment type="caution">
    <text evidence="1">The sequence shown here is derived from an EMBL/GenBank/DDBJ whole genome shotgun (WGS) entry which is preliminary data.</text>
</comment>
<evidence type="ECO:0000313" key="2">
    <source>
        <dbReference type="Proteomes" id="UP000037460"/>
    </source>
</evidence>
<evidence type="ECO:0000313" key="1">
    <source>
        <dbReference type="EMBL" id="KOO25056.1"/>
    </source>
</evidence>
<accession>A0A0M0JEP4</accession>
<evidence type="ECO:0008006" key="3">
    <source>
        <dbReference type="Google" id="ProtNLM"/>
    </source>
</evidence>
<dbReference type="EMBL" id="JWZX01003023">
    <property type="protein sequence ID" value="KOO25056.1"/>
    <property type="molecule type" value="Genomic_DNA"/>
</dbReference>
<gene>
    <name evidence="1" type="ORF">Ctob_006941</name>
</gene>
<dbReference type="Proteomes" id="UP000037460">
    <property type="component" value="Unassembled WGS sequence"/>
</dbReference>
<sequence>MLRRSFSCLLARSLNGAPPTRRRAFCAAAAGNVAAADAVTAPSVLRWAVLPWSFFIGENVILSHNRSSLIDYLGDEERYHMLYNGVSTVACVSLGFGYFYRLHSALPLRPVSALAIGASFVLQALGLAGLSQTLPRVQTPFAPSEAVLPATRTDPKPTRQWVVRCPMDFRGEANKEVTNPDGLHGLHRVSRHPLLWSLAFVGLGAALAVPSVPQAVWLCGPALMALLGGAHIDFRHRRQLGGTLTAEEERVTSHLPFVAMASGAHAEGALGSARALFDELKAENAAIATLVAARWALGRGRR</sequence>
<reference evidence="2" key="1">
    <citation type="journal article" date="2015" name="PLoS Genet.">
        <title>Genome Sequence and Transcriptome Analyses of Chrysochromulina tobin: Metabolic Tools for Enhanced Algal Fitness in the Prominent Order Prymnesiales (Haptophyceae).</title>
        <authorList>
            <person name="Hovde B.T."/>
            <person name="Deodato C.R."/>
            <person name="Hunsperger H.M."/>
            <person name="Ryken S.A."/>
            <person name="Yost W."/>
            <person name="Jha R.K."/>
            <person name="Patterson J."/>
            <person name="Monnat R.J. Jr."/>
            <person name="Barlow S.B."/>
            <person name="Starkenburg S.R."/>
            <person name="Cattolico R.A."/>
        </authorList>
    </citation>
    <scope>NUCLEOTIDE SEQUENCE</scope>
    <source>
        <strain evidence="2">CCMP291</strain>
    </source>
</reference>
<dbReference type="AlphaFoldDB" id="A0A0M0JEP4"/>
<protein>
    <recommendedName>
        <fullName evidence="3">NnrU domain-containing protein</fullName>
    </recommendedName>
</protein>
<organism evidence="1 2">
    <name type="scientific">Chrysochromulina tobinii</name>
    <dbReference type="NCBI Taxonomy" id="1460289"/>
    <lineage>
        <taxon>Eukaryota</taxon>
        <taxon>Haptista</taxon>
        <taxon>Haptophyta</taxon>
        <taxon>Prymnesiophyceae</taxon>
        <taxon>Prymnesiales</taxon>
        <taxon>Chrysochromulinaceae</taxon>
        <taxon>Chrysochromulina</taxon>
    </lineage>
</organism>
<dbReference type="OrthoDB" id="41527at2759"/>
<keyword evidence="2" id="KW-1185">Reference proteome</keyword>
<proteinExistence type="predicted"/>
<name>A0A0M0JEP4_9EUKA</name>